<comment type="caution">
    <text evidence="1">The sequence shown here is derived from an EMBL/GenBank/DDBJ whole genome shotgun (WGS) entry which is preliminary data.</text>
</comment>
<name>X1CLL7_9ZZZZ</name>
<protein>
    <submittedName>
        <fullName evidence="1">Uncharacterized protein</fullName>
    </submittedName>
</protein>
<gene>
    <name evidence="1" type="ORF">S01H4_22131</name>
</gene>
<sequence length="97" mass="11492">MNYELEMASVRTDMKLLMIEFDQIAKSRSKNASREPREREKIRDELTSTANKFARDYSNLRSRYGDLMFQQDLEEITGKDKADLFLKFKMAQNSKNN</sequence>
<evidence type="ECO:0000313" key="1">
    <source>
        <dbReference type="EMBL" id="GAG85106.1"/>
    </source>
</evidence>
<dbReference type="EMBL" id="BART01010100">
    <property type="protein sequence ID" value="GAG85106.1"/>
    <property type="molecule type" value="Genomic_DNA"/>
</dbReference>
<reference evidence="1" key="1">
    <citation type="journal article" date="2014" name="Front. Microbiol.">
        <title>High frequency of phylogenetically diverse reductive dehalogenase-homologous genes in deep subseafloor sedimentary metagenomes.</title>
        <authorList>
            <person name="Kawai M."/>
            <person name="Futagami T."/>
            <person name="Toyoda A."/>
            <person name="Takaki Y."/>
            <person name="Nishi S."/>
            <person name="Hori S."/>
            <person name="Arai W."/>
            <person name="Tsubouchi T."/>
            <person name="Morono Y."/>
            <person name="Uchiyama I."/>
            <person name="Ito T."/>
            <person name="Fujiyama A."/>
            <person name="Inagaki F."/>
            <person name="Takami H."/>
        </authorList>
    </citation>
    <scope>NUCLEOTIDE SEQUENCE</scope>
    <source>
        <strain evidence="1">Expedition CK06-06</strain>
    </source>
</reference>
<dbReference type="AlphaFoldDB" id="X1CLL7"/>
<organism evidence="1">
    <name type="scientific">marine sediment metagenome</name>
    <dbReference type="NCBI Taxonomy" id="412755"/>
    <lineage>
        <taxon>unclassified sequences</taxon>
        <taxon>metagenomes</taxon>
        <taxon>ecological metagenomes</taxon>
    </lineage>
</organism>
<proteinExistence type="predicted"/>
<accession>X1CLL7</accession>